<dbReference type="Pfam" id="PF01875">
    <property type="entry name" value="Memo"/>
    <property type="match status" value="1"/>
</dbReference>
<reference evidence="2" key="1">
    <citation type="submission" date="2019-11" db="EMBL/GenBank/DDBJ databases">
        <title>Lipid analysis of CO2-rich subsurface aquifers suggests an autotrophy-based deep biosphere with lysolipids enriched in CPR bacteria.</title>
        <authorList>
            <person name="Probst A.J."/>
            <person name="Elling F.J."/>
            <person name="Castelle C.J."/>
            <person name="Zhu Q."/>
            <person name="Elvert M."/>
            <person name="Birarda G."/>
            <person name="Holman H.-Y."/>
            <person name="Lane K.R."/>
            <person name="Ladd B."/>
            <person name="Ryan M.C."/>
            <person name="Woyke T."/>
            <person name="Hinrichs K.-U."/>
            <person name="Banfield J.F."/>
        </authorList>
    </citation>
    <scope>NUCLEOTIDE SEQUENCE</scope>
    <source>
        <strain evidence="2">CG_2015-04_33_537</strain>
    </source>
</reference>
<dbReference type="EMBL" id="JAACQH010000018">
    <property type="protein sequence ID" value="NCS91029.1"/>
    <property type="molecule type" value="Genomic_DNA"/>
</dbReference>
<sequence length="287" mass="32106">MKRQMRFAGSFYPRRESECKNMIENFLRDVSKPDDFEKVIAGIVPHAGWIFSGKISFAVFNVIKKNIDTFILFSANHCAWISKSAIMAEGVWETPLGQIEIDKDIAKQILKTGKIYIEDNPDAHADEHSIEVQLPFIKFLFPMAEIVPIMPVTTNDAVRVGEIVGEIVQNETEKGKRIAIIGTSDLTHYGLNYGFASKGHGNDALKWVKEVNDKRMINLMLNLEYDKITEETDKHKNACGPGAISATLASAKILGSKKGNLIRYATSYDVFPEYGMDSFVGYAGILF</sequence>
<evidence type="ECO:0000313" key="2">
    <source>
        <dbReference type="EMBL" id="NCS91029.1"/>
    </source>
</evidence>
<evidence type="ECO:0000256" key="1">
    <source>
        <dbReference type="ARBA" id="ARBA00006315"/>
    </source>
</evidence>
<proteinExistence type="inferred from homology"/>
<dbReference type="CDD" id="cd07361">
    <property type="entry name" value="MEMO_like"/>
    <property type="match status" value="1"/>
</dbReference>
<gene>
    <name evidence="2" type="primary">amrB</name>
    <name evidence="2" type="ORF">GW779_01200</name>
</gene>
<dbReference type="Gene3D" id="3.40.830.10">
    <property type="entry name" value="LigB-like"/>
    <property type="match status" value="1"/>
</dbReference>
<accession>A0A8J7YUK3</accession>
<dbReference type="NCBIfam" id="TIGR04336">
    <property type="entry name" value="AmmeMemoSam_B"/>
    <property type="match status" value="1"/>
</dbReference>
<comment type="similarity">
    <text evidence="1">Belongs to the MEMO1 family.</text>
</comment>
<dbReference type="AlphaFoldDB" id="A0A8J7YUK3"/>
<dbReference type="PANTHER" id="PTHR11060">
    <property type="entry name" value="PROTEIN MEMO1"/>
    <property type="match status" value="1"/>
</dbReference>
<dbReference type="Proteomes" id="UP000738826">
    <property type="component" value="Unassembled WGS sequence"/>
</dbReference>
<comment type="caution">
    <text evidence="2">The sequence shown here is derived from an EMBL/GenBank/DDBJ whole genome shotgun (WGS) entry which is preliminary data.</text>
</comment>
<evidence type="ECO:0000313" key="3">
    <source>
        <dbReference type="Proteomes" id="UP000738826"/>
    </source>
</evidence>
<dbReference type="PANTHER" id="PTHR11060:SF0">
    <property type="entry name" value="PROTEIN MEMO1"/>
    <property type="match status" value="1"/>
</dbReference>
<organism evidence="2 3">
    <name type="scientific">Candidatus Altarchaeum hamiconexum</name>
    <dbReference type="NCBI Taxonomy" id="1803513"/>
    <lineage>
        <taxon>Archaea</taxon>
        <taxon>Candidatus Altarchaeota</taxon>
        <taxon>Candidatus Altiarchaeia</taxon>
        <taxon>Candidatus Altarchaeales</taxon>
        <taxon>Candidatus Altarchaeaceae</taxon>
        <taxon>Candidatus Altarchaeum</taxon>
    </lineage>
</organism>
<name>A0A8J7YUK3_9ARCH</name>
<protein>
    <submittedName>
        <fullName evidence="2">AmmeMemoRadiSam system protein B</fullName>
    </submittedName>
</protein>
<dbReference type="InterPro" id="IPR002737">
    <property type="entry name" value="MEMO1_fam"/>
</dbReference>